<dbReference type="AlphaFoldDB" id="A0AAV7NHN0"/>
<dbReference type="Proteomes" id="UP001066276">
    <property type="component" value="Chromosome 8"/>
</dbReference>
<sequence length="100" mass="11266">MRPVREKKQEVRRRGLGPRKKRSRSNTERTDKEVQGTTEKPEEIQKMAGLPCDGRRKNPDPPGEKGATGRPSDIAKGTWLSQVRDRVYGSCCDLLGFAEV</sequence>
<evidence type="ECO:0000313" key="3">
    <source>
        <dbReference type="Proteomes" id="UP001066276"/>
    </source>
</evidence>
<protein>
    <submittedName>
        <fullName evidence="2">Uncharacterized protein</fullName>
    </submittedName>
</protein>
<evidence type="ECO:0000313" key="2">
    <source>
        <dbReference type="EMBL" id="KAJ1115557.1"/>
    </source>
</evidence>
<comment type="caution">
    <text evidence="2">The sequence shown here is derived from an EMBL/GenBank/DDBJ whole genome shotgun (WGS) entry which is preliminary data.</text>
</comment>
<feature type="compositionally biased region" description="Basic and acidic residues" evidence="1">
    <location>
        <begin position="53"/>
        <end position="63"/>
    </location>
</feature>
<feature type="region of interest" description="Disordered" evidence="1">
    <location>
        <begin position="1"/>
        <end position="76"/>
    </location>
</feature>
<feature type="compositionally biased region" description="Basic and acidic residues" evidence="1">
    <location>
        <begin position="25"/>
        <end position="45"/>
    </location>
</feature>
<dbReference type="EMBL" id="JANPWB010000012">
    <property type="protein sequence ID" value="KAJ1115557.1"/>
    <property type="molecule type" value="Genomic_DNA"/>
</dbReference>
<organism evidence="2 3">
    <name type="scientific">Pleurodeles waltl</name>
    <name type="common">Iberian ribbed newt</name>
    <dbReference type="NCBI Taxonomy" id="8319"/>
    <lineage>
        <taxon>Eukaryota</taxon>
        <taxon>Metazoa</taxon>
        <taxon>Chordata</taxon>
        <taxon>Craniata</taxon>
        <taxon>Vertebrata</taxon>
        <taxon>Euteleostomi</taxon>
        <taxon>Amphibia</taxon>
        <taxon>Batrachia</taxon>
        <taxon>Caudata</taxon>
        <taxon>Salamandroidea</taxon>
        <taxon>Salamandridae</taxon>
        <taxon>Pleurodelinae</taxon>
        <taxon>Pleurodeles</taxon>
    </lineage>
</organism>
<proteinExistence type="predicted"/>
<gene>
    <name evidence="2" type="ORF">NDU88_003780</name>
</gene>
<feature type="compositionally biased region" description="Basic residues" evidence="1">
    <location>
        <begin position="14"/>
        <end position="24"/>
    </location>
</feature>
<evidence type="ECO:0000256" key="1">
    <source>
        <dbReference type="SAM" id="MobiDB-lite"/>
    </source>
</evidence>
<name>A0AAV7NHN0_PLEWA</name>
<feature type="compositionally biased region" description="Basic and acidic residues" evidence="1">
    <location>
        <begin position="1"/>
        <end position="13"/>
    </location>
</feature>
<reference evidence="2" key="1">
    <citation type="journal article" date="2022" name="bioRxiv">
        <title>Sequencing and chromosome-scale assembly of the giantPleurodeles waltlgenome.</title>
        <authorList>
            <person name="Brown T."/>
            <person name="Elewa A."/>
            <person name="Iarovenko S."/>
            <person name="Subramanian E."/>
            <person name="Araus A.J."/>
            <person name="Petzold A."/>
            <person name="Susuki M."/>
            <person name="Suzuki K.-i.T."/>
            <person name="Hayashi T."/>
            <person name="Toyoda A."/>
            <person name="Oliveira C."/>
            <person name="Osipova E."/>
            <person name="Leigh N.D."/>
            <person name="Simon A."/>
            <person name="Yun M.H."/>
        </authorList>
    </citation>
    <scope>NUCLEOTIDE SEQUENCE</scope>
    <source>
        <strain evidence="2">20211129_DDA</strain>
        <tissue evidence="2">Liver</tissue>
    </source>
</reference>
<keyword evidence="3" id="KW-1185">Reference proteome</keyword>
<accession>A0AAV7NHN0</accession>